<dbReference type="AlphaFoldDB" id="A0A852RQ57"/>
<reference evidence="2 3" key="1">
    <citation type="submission" date="2020-07" db="EMBL/GenBank/DDBJ databases">
        <title>Sequencing the genomes of 1000 actinobacteria strains.</title>
        <authorList>
            <person name="Klenk H.-P."/>
        </authorList>
    </citation>
    <scope>NUCLEOTIDE SEQUENCE [LARGE SCALE GENOMIC DNA]</scope>
    <source>
        <strain evidence="2 3">DSM 19082</strain>
    </source>
</reference>
<dbReference type="EMBL" id="JACCBF010000001">
    <property type="protein sequence ID" value="NYD31376.1"/>
    <property type="molecule type" value="Genomic_DNA"/>
</dbReference>
<evidence type="ECO:0000256" key="1">
    <source>
        <dbReference type="SAM" id="SignalP"/>
    </source>
</evidence>
<keyword evidence="3" id="KW-1185">Reference proteome</keyword>
<gene>
    <name evidence="2" type="ORF">BJ958_002922</name>
</gene>
<proteinExistence type="predicted"/>
<evidence type="ECO:0000313" key="3">
    <source>
        <dbReference type="Proteomes" id="UP000582231"/>
    </source>
</evidence>
<name>A0A852RQ57_9ACTN</name>
<sequence length="143" mass="15947">MRRTTIAGLVAALLLVVLPAAAAPADAAVSARRGWSTVHERLGAKIQVCQHRESWGWGLEMRLDARKARKSVKARVRIQFLVQGTWQDFPGSSSPWRRNGIAHLDRFGSGSKTQVLIKVRIRTRSDKPALTDWIDVTGVKHCR</sequence>
<feature type="signal peptide" evidence="1">
    <location>
        <begin position="1"/>
        <end position="22"/>
    </location>
</feature>
<evidence type="ECO:0000313" key="2">
    <source>
        <dbReference type="EMBL" id="NYD31376.1"/>
    </source>
</evidence>
<dbReference type="RefSeq" id="WP_179727515.1">
    <property type="nucleotide sequence ID" value="NZ_BAABEF010000001.1"/>
</dbReference>
<keyword evidence="1" id="KW-0732">Signal</keyword>
<accession>A0A852RQ57</accession>
<feature type="chain" id="PRO_5032379268" description="Secreted protein" evidence="1">
    <location>
        <begin position="23"/>
        <end position="143"/>
    </location>
</feature>
<comment type="caution">
    <text evidence="2">The sequence shown here is derived from an EMBL/GenBank/DDBJ whole genome shotgun (WGS) entry which is preliminary data.</text>
</comment>
<protein>
    <recommendedName>
        <fullName evidence="4">Secreted protein</fullName>
    </recommendedName>
</protein>
<organism evidence="2 3">
    <name type="scientific">Nocardioides kongjuensis</name>
    <dbReference type="NCBI Taxonomy" id="349522"/>
    <lineage>
        <taxon>Bacteria</taxon>
        <taxon>Bacillati</taxon>
        <taxon>Actinomycetota</taxon>
        <taxon>Actinomycetes</taxon>
        <taxon>Propionibacteriales</taxon>
        <taxon>Nocardioidaceae</taxon>
        <taxon>Nocardioides</taxon>
    </lineage>
</organism>
<evidence type="ECO:0008006" key="4">
    <source>
        <dbReference type="Google" id="ProtNLM"/>
    </source>
</evidence>
<dbReference type="Proteomes" id="UP000582231">
    <property type="component" value="Unassembled WGS sequence"/>
</dbReference>